<evidence type="ECO:0000313" key="3">
    <source>
        <dbReference type="WBParaSite" id="L893_g13024.t1"/>
    </source>
</evidence>
<dbReference type="CDD" id="cd20379">
    <property type="entry name" value="Tudor_dTUD-like"/>
    <property type="match status" value="1"/>
</dbReference>
<sequence>MAATDENISVTKVCRDRSPRLLVTKKKRVMARNGIRYRKINRMEIQDTAHCRIVEVDSPNQLFAKFDTDVTTNLQYKCPHLLTRYYVPRPEGETRITDYVMAPLEEDVYARARILKEKPDESQPGSFYCLVVFIDYGSCQWVHTDTFVVMDESLYYQPWQAFAFSLFGVSPGRRQDVLANAKKPKRVWTQEHKKVLSEIIGRYEKFIIKAVVSLKDHVKEECFPYHLFAIDEGRQIDIALQFALECRRAGLEVDIDRSSRLFSDHQEYRTKYYIEPKFDEKLIPSWRQKISSIWGEVIPANSQGPSADASLLAKHAYLDAVNRKFDVEFEPSAERPTPLIKTFNDALFQREFVENNYMTPFILISTDKMSINEFYVMPLKRRIRQKHGDSGADAVEEAKKELRNFCNALDAFYVESCNRHAVDPKITCEALLAGKEQYAVYEVPHNADSGDGRYRRVMLVGLRLISEDHCDPNSWMVQVVYMDFGGFEWVPLTCLLRIHSRHCLQEPFVVQVYAHLPGVDPHRTSARYADCLTTILKASVPVHSVILGRFHHHPCKHGKIESAVPHCRPNVMILDHFKVEDSTTYLEDTIQTLFTAVLREGRLNEDRTVRVIIEKKGGVIRLRNVRQEPRYRIDYEYPSDDEKSNEKADVLEYFHKKAEETRTSDELANLSLQ</sequence>
<dbReference type="GO" id="GO:0005737">
    <property type="term" value="C:cytoplasm"/>
    <property type="evidence" value="ECO:0007669"/>
    <property type="project" value="UniProtKB-ARBA"/>
</dbReference>
<dbReference type="InterPro" id="IPR002999">
    <property type="entry name" value="Tudor"/>
</dbReference>
<protein>
    <submittedName>
        <fullName evidence="3">Tudor domain-containing protein</fullName>
    </submittedName>
</protein>
<dbReference type="WBParaSite" id="L893_g13024.t1">
    <property type="protein sequence ID" value="L893_g13024.t1"/>
    <property type="gene ID" value="L893_g13024"/>
</dbReference>
<dbReference type="SUPFAM" id="SSF63748">
    <property type="entry name" value="Tudor/PWWP/MBT"/>
    <property type="match status" value="1"/>
</dbReference>
<organism evidence="2 3">
    <name type="scientific">Steinernema glaseri</name>
    <dbReference type="NCBI Taxonomy" id="37863"/>
    <lineage>
        <taxon>Eukaryota</taxon>
        <taxon>Metazoa</taxon>
        <taxon>Ecdysozoa</taxon>
        <taxon>Nematoda</taxon>
        <taxon>Chromadorea</taxon>
        <taxon>Rhabditida</taxon>
        <taxon>Tylenchina</taxon>
        <taxon>Panagrolaimomorpha</taxon>
        <taxon>Strongyloidoidea</taxon>
        <taxon>Steinernematidae</taxon>
        <taxon>Steinernema</taxon>
    </lineage>
</organism>
<accession>A0A1I7Y669</accession>
<proteinExistence type="predicted"/>
<dbReference type="Pfam" id="PF00567">
    <property type="entry name" value="TUDOR"/>
    <property type="match status" value="1"/>
</dbReference>
<dbReference type="Gene3D" id="2.30.30.140">
    <property type="match status" value="1"/>
</dbReference>
<dbReference type="Proteomes" id="UP000095287">
    <property type="component" value="Unplaced"/>
</dbReference>
<dbReference type="SMART" id="SM00333">
    <property type="entry name" value="TUDOR"/>
    <property type="match status" value="2"/>
</dbReference>
<reference evidence="3" key="1">
    <citation type="submission" date="2016-11" db="UniProtKB">
        <authorList>
            <consortium name="WormBaseParasite"/>
        </authorList>
    </citation>
    <scope>IDENTIFICATION</scope>
</reference>
<dbReference type="AlphaFoldDB" id="A0A1I7Y669"/>
<name>A0A1I7Y669_9BILA</name>
<dbReference type="Gene3D" id="2.40.50.90">
    <property type="match status" value="1"/>
</dbReference>
<dbReference type="InterPro" id="IPR035437">
    <property type="entry name" value="SNase_OB-fold_sf"/>
</dbReference>
<evidence type="ECO:0000313" key="2">
    <source>
        <dbReference type="Proteomes" id="UP000095287"/>
    </source>
</evidence>
<keyword evidence="2" id="KW-1185">Reference proteome</keyword>
<feature type="domain" description="Tudor" evidence="1">
    <location>
        <begin position="92"/>
        <end position="155"/>
    </location>
</feature>
<evidence type="ECO:0000259" key="1">
    <source>
        <dbReference type="SMART" id="SM00333"/>
    </source>
</evidence>
<feature type="domain" description="Tudor" evidence="1">
    <location>
        <begin position="429"/>
        <end position="503"/>
    </location>
</feature>